<feature type="region of interest" description="Disordered" evidence="2">
    <location>
        <begin position="1"/>
        <end position="21"/>
    </location>
</feature>
<dbReference type="OrthoDB" id="5187715at2"/>
<accession>A0A0M3Q9C3</accession>
<proteinExistence type="predicted"/>
<keyword evidence="3" id="KW-0472">Membrane</keyword>
<dbReference type="RefSeq" id="WP_053544481.1">
    <property type="nucleotide sequence ID" value="NZ_CP009220.1"/>
</dbReference>
<keyword evidence="3" id="KW-0812">Transmembrane</keyword>
<reference evidence="4 5" key="1">
    <citation type="submission" date="2014-08" db="EMBL/GenBank/DDBJ databases">
        <title>Complete genome sequence of Corynebacterium deserti GIMN1.010 (=DSM 45689), isolated from desert sand in western China.</title>
        <authorList>
            <person name="Ruckert C."/>
            <person name="Albersmeier A."/>
            <person name="Kalinowski J."/>
        </authorList>
    </citation>
    <scope>NUCLEOTIDE SEQUENCE [LARGE SCALE GENOMIC DNA]</scope>
    <source>
        <strain evidence="4 5">GIMN1.010</strain>
    </source>
</reference>
<gene>
    <name evidence="4" type="ORF">CDES_04780</name>
</gene>
<dbReference type="Pfam" id="PF04977">
    <property type="entry name" value="DivIC"/>
    <property type="match status" value="1"/>
</dbReference>
<evidence type="ECO:0000313" key="5">
    <source>
        <dbReference type="Proteomes" id="UP000068067"/>
    </source>
</evidence>
<feature type="coiled-coil region" evidence="1">
    <location>
        <begin position="66"/>
        <end position="93"/>
    </location>
</feature>
<keyword evidence="3" id="KW-1133">Transmembrane helix</keyword>
<dbReference type="InterPro" id="IPR007060">
    <property type="entry name" value="FtsL/DivIC"/>
</dbReference>
<keyword evidence="1" id="KW-0175">Coiled coil</keyword>
<feature type="transmembrane region" description="Helical" evidence="3">
    <location>
        <begin position="33"/>
        <end position="54"/>
    </location>
</feature>
<dbReference type="Proteomes" id="UP000068067">
    <property type="component" value="Chromosome"/>
</dbReference>
<evidence type="ECO:0000256" key="2">
    <source>
        <dbReference type="SAM" id="MobiDB-lite"/>
    </source>
</evidence>
<dbReference type="KEGG" id="cdx:CDES_04780"/>
<organism evidence="4 5">
    <name type="scientific">Corynebacterium deserti GIMN1.010</name>
    <dbReference type="NCBI Taxonomy" id="931089"/>
    <lineage>
        <taxon>Bacteria</taxon>
        <taxon>Bacillati</taxon>
        <taxon>Actinomycetota</taxon>
        <taxon>Actinomycetes</taxon>
        <taxon>Mycobacteriales</taxon>
        <taxon>Corynebacteriaceae</taxon>
        <taxon>Corynebacterium</taxon>
    </lineage>
</organism>
<evidence type="ECO:0000313" key="4">
    <source>
        <dbReference type="EMBL" id="ALC05399.1"/>
    </source>
</evidence>
<evidence type="ECO:0000256" key="1">
    <source>
        <dbReference type="SAM" id="Coils"/>
    </source>
</evidence>
<evidence type="ECO:0000256" key="3">
    <source>
        <dbReference type="SAM" id="Phobius"/>
    </source>
</evidence>
<dbReference type="EMBL" id="CP009220">
    <property type="protein sequence ID" value="ALC05399.1"/>
    <property type="molecule type" value="Genomic_DNA"/>
</dbReference>
<dbReference type="PATRIC" id="fig|931089.4.peg.968"/>
<dbReference type="STRING" id="931089.CDES_04780"/>
<sequence>MAKQKKTHKGIVPVSSRDRASESASATRAPFKLGAPGIAAIAVVVLLILFVIAIPVRNYFQLRADIAQTEASIAAKEQQIAQLESDLDRYQSEAYIREQARLRLGLIEPGETAFRIVDPALDSDNAVTSDGTEVEPLGPWYENLWDSVTTPELLGDDELAPPLIEGEVPTIDQGTESGGEAPVQ</sequence>
<dbReference type="AlphaFoldDB" id="A0A0M3Q9C3"/>
<evidence type="ECO:0008006" key="6">
    <source>
        <dbReference type="Google" id="ProtNLM"/>
    </source>
</evidence>
<keyword evidence="5" id="KW-1185">Reference proteome</keyword>
<name>A0A0M3Q9C3_9CORY</name>
<protein>
    <recommendedName>
        <fullName evidence="6">Septum formation initiator</fullName>
    </recommendedName>
</protein>